<proteinExistence type="predicted"/>
<evidence type="ECO:0000313" key="2">
    <source>
        <dbReference type="EMBL" id="KAG0295203.1"/>
    </source>
</evidence>
<evidence type="ECO:0000313" key="3">
    <source>
        <dbReference type="Proteomes" id="UP001194696"/>
    </source>
</evidence>
<dbReference type="EMBL" id="JAAAIM010000092">
    <property type="protein sequence ID" value="KAG0295203.1"/>
    <property type="molecule type" value="Genomic_DNA"/>
</dbReference>
<feature type="transmembrane region" description="Helical" evidence="1">
    <location>
        <begin position="119"/>
        <end position="137"/>
    </location>
</feature>
<keyword evidence="1" id="KW-0812">Transmembrane</keyword>
<dbReference type="Proteomes" id="UP001194696">
    <property type="component" value="Unassembled WGS sequence"/>
</dbReference>
<feature type="transmembrane region" description="Helical" evidence="1">
    <location>
        <begin position="167"/>
        <end position="186"/>
    </location>
</feature>
<keyword evidence="3" id="KW-1185">Reference proteome</keyword>
<feature type="transmembrane region" description="Helical" evidence="1">
    <location>
        <begin position="143"/>
        <end position="162"/>
    </location>
</feature>
<protein>
    <submittedName>
        <fullName evidence="2">Uncharacterized protein</fullName>
    </submittedName>
</protein>
<reference evidence="2 3" key="1">
    <citation type="journal article" date="2020" name="Fungal Divers.">
        <title>Resolving the Mortierellaceae phylogeny through synthesis of multi-gene phylogenetics and phylogenomics.</title>
        <authorList>
            <person name="Vandepol N."/>
            <person name="Liber J."/>
            <person name="Desiro A."/>
            <person name="Na H."/>
            <person name="Kennedy M."/>
            <person name="Barry K."/>
            <person name="Grigoriev I.V."/>
            <person name="Miller A.N."/>
            <person name="O'Donnell K."/>
            <person name="Stajich J.E."/>
            <person name="Bonito G."/>
        </authorList>
    </citation>
    <scope>NUCLEOTIDE SEQUENCE [LARGE SCALE GENOMIC DNA]</scope>
    <source>
        <strain evidence="2 3">AD045</strain>
    </source>
</reference>
<evidence type="ECO:0000256" key="1">
    <source>
        <dbReference type="SAM" id="Phobius"/>
    </source>
</evidence>
<comment type="caution">
    <text evidence="2">The sequence shown here is derived from an EMBL/GenBank/DDBJ whole genome shotgun (WGS) entry which is preliminary data.</text>
</comment>
<name>A0ABQ7KCD6_9FUNG</name>
<sequence length="411" mass="45823">MLRQNIVPRLVSLANAARFLRTARLARTTTTPPIQESVFARHNLTNAFSRPPQSRYLSSSLSSRPIATLGLQGHAARGFAKQSSLFVRGGGTGLRSTVLQQQTRAFSKGHSKRRRPFRFLWKVMVISTAVVALPAILLFGAPVASLILVPVAVGGIVGGALLLTGSLLFLVLPIVAISGATAFWFISLPASMTVRDLSQIIKRSKKDSCSTALGALGSDWEVQTARSDEWFKWTFPRTAGDLDRINIRMGVFDPNDHSERKENTFKWLDRLHDYDDDSDHEGSNNNKNNNHIKKSYSSSKSHFEIHNNSTFAVENLSVIRQNDHFLIEIEDDGAKLLDQKWGRKFVELARIVDRAASEMEATTPGLKLGNQVVLVQRRGNNSFWDKISIHGDLALRIPIDRQWVQDVTEES</sequence>
<gene>
    <name evidence="2" type="ORF">BGZ96_012305</name>
</gene>
<accession>A0ABQ7KCD6</accession>
<organism evidence="2 3">
    <name type="scientific">Linnemannia gamsii</name>
    <dbReference type="NCBI Taxonomy" id="64522"/>
    <lineage>
        <taxon>Eukaryota</taxon>
        <taxon>Fungi</taxon>
        <taxon>Fungi incertae sedis</taxon>
        <taxon>Mucoromycota</taxon>
        <taxon>Mortierellomycotina</taxon>
        <taxon>Mortierellomycetes</taxon>
        <taxon>Mortierellales</taxon>
        <taxon>Mortierellaceae</taxon>
        <taxon>Linnemannia</taxon>
    </lineage>
</organism>
<keyword evidence="1" id="KW-1133">Transmembrane helix</keyword>
<keyword evidence="1" id="KW-0472">Membrane</keyword>